<dbReference type="EMBL" id="JAZKKV010000001">
    <property type="protein sequence ID" value="MEE9653090.1"/>
    <property type="molecule type" value="Genomic_DNA"/>
</dbReference>
<keyword evidence="4" id="KW-1185">Reference proteome</keyword>
<sequence length="561" mass="64211">MNNGWVDASLNKDGINLSHGSIISFDTYYNYLSVTTWKRNCDVADLTLRVFGRGHFRIRMYSKYLGSEDVCISDHELNLDSNSECDIKLDSWNSLSGGSVFFKIMALGDCEFNGAYYFTDSQPTSDVALGIVVTHFNRKKYVVPAIKRISEHILNDKYYGKRVNLIVVDNSKNITPAESYGATIIPNANLGGSGGFTRGLLHLKDNNFSHCLFMDDDASCEIESIKRTYQLLQFSKIERMAISGSMLYEEHPSVLHEKGAKFSNLVFKPINNGLDMKRFRNVVLSDTMSERTDYGAWWHFAFKISDIKWYPFPFFVKADDMLFGLSNDFNIVTMNSIAVWGEDFGYKDGPMQRYLGTRGTFAASLIIGDGTLTRMIFSYFRGVFSAIFSYNYASARASSIAMNNLMEGPDFWTSNMEFSSFVKNISHLMKEERMEEVDLSKFDIESSSLAESKFIRFIRIITLNGFVLPSFMIRDVTKINNKSGRGVYRTIFRAKSVLYYSARYNTGYLASHNKNRAFTEAIYAFKTAFKLAFKFNKLRSSYQKKSTDIMTEEFWRGIYKD</sequence>
<accession>A0AB35X4U9</accession>
<evidence type="ECO:0000313" key="4">
    <source>
        <dbReference type="Proteomes" id="UP001331691"/>
    </source>
</evidence>
<dbReference type="InterPro" id="IPR029044">
    <property type="entry name" value="Nucleotide-diphossugar_trans"/>
</dbReference>
<dbReference type="AlphaFoldDB" id="A0AB35X4U9"/>
<protein>
    <submittedName>
        <fullName evidence="3">Glycosyltransferase</fullName>
        <ecNumber evidence="3">2.4.-.-</ecNumber>
    </submittedName>
</protein>
<feature type="domain" description="Galactofuranosyltransferase GlfT2 N-terminal" evidence="2">
    <location>
        <begin position="13"/>
        <end position="119"/>
    </location>
</feature>
<evidence type="ECO:0000259" key="1">
    <source>
        <dbReference type="Pfam" id="PF00535"/>
    </source>
</evidence>
<reference evidence="3 4" key="1">
    <citation type="submission" date="2023-10" db="EMBL/GenBank/DDBJ databases">
        <title>Wastewater isolates of ESBL- and carbapenemase-producing Gram-negative bacteria from New Zealand.</title>
        <authorList>
            <person name="Straub C."/>
            <person name="Weaver L."/>
            <person name="Cornelius A."/>
            <person name="Mcgill E."/>
            <person name="Dyet K."/>
            <person name="White L."/>
            <person name="Pattis I."/>
        </authorList>
    </citation>
    <scope>NUCLEOTIDE SEQUENCE [LARGE SCALE GENOMIC DNA]</scope>
    <source>
        <strain evidence="3 4">ESBL09</strain>
    </source>
</reference>
<evidence type="ECO:0000259" key="2">
    <source>
        <dbReference type="Pfam" id="PF17994"/>
    </source>
</evidence>
<dbReference type="Pfam" id="PF17994">
    <property type="entry name" value="Glft2_N"/>
    <property type="match status" value="1"/>
</dbReference>
<evidence type="ECO:0000313" key="3">
    <source>
        <dbReference type="EMBL" id="MEE9653090.1"/>
    </source>
</evidence>
<feature type="domain" description="Glycosyltransferase 2-like" evidence="1">
    <location>
        <begin position="131"/>
        <end position="233"/>
    </location>
</feature>
<comment type="caution">
    <text evidence="3">The sequence shown here is derived from an EMBL/GenBank/DDBJ whole genome shotgun (WGS) entry which is preliminary data.</text>
</comment>
<dbReference type="EC" id="2.4.-.-" evidence="3"/>
<dbReference type="Proteomes" id="UP001331691">
    <property type="component" value="Unassembled WGS sequence"/>
</dbReference>
<gene>
    <name evidence="3" type="ORF">V4836_02725</name>
</gene>
<dbReference type="SUPFAM" id="SSF53448">
    <property type="entry name" value="Nucleotide-diphospho-sugar transferases"/>
    <property type="match status" value="1"/>
</dbReference>
<keyword evidence="3" id="KW-0808">Transferase</keyword>
<dbReference type="InterPro" id="IPR001173">
    <property type="entry name" value="Glyco_trans_2-like"/>
</dbReference>
<name>A0AB35X4U9_9ENTR</name>
<dbReference type="InterPro" id="IPR040492">
    <property type="entry name" value="GlfT2_N"/>
</dbReference>
<dbReference type="RefSeq" id="WP_331387666.1">
    <property type="nucleotide sequence ID" value="NZ_JAZKKV010000001.1"/>
</dbReference>
<keyword evidence="3" id="KW-0328">Glycosyltransferase</keyword>
<dbReference type="Pfam" id="PF00535">
    <property type="entry name" value="Glycos_transf_2"/>
    <property type="match status" value="1"/>
</dbReference>
<dbReference type="GO" id="GO:0016757">
    <property type="term" value="F:glycosyltransferase activity"/>
    <property type="evidence" value="ECO:0007669"/>
    <property type="project" value="UniProtKB-KW"/>
</dbReference>
<proteinExistence type="predicted"/>
<organism evidence="3 4">
    <name type="scientific">Kluyvera ascorbata</name>
    <dbReference type="NCBI Taxonomy" id="51288"/>
    <lineage>
        <taxon>Bacteria</taxon>
        <taxon>Pseudomonadati</taxon>
        <taxon>Pseudomonadota</taxon>
        <taxon>Gammaproteobacteria</taxon>
        <taxon>Enterobacterales</taxon>
        <taxon>Enterobacteriaceae</taxon>
        <taxon>Kluyvera</taxon>
    </lineage>
</organism>
<dbReference type="Gene3D" id="3.90.550.60">
    <property type="match status" value="1"/>
</dbReference>